<protein>
    <recommendedName>
        <fullName evidence="5">DUF1343 domain-containing protein</fullName>
    </recommendedName>
</protein>
<keyword evidence="1" id="KW-1133">Transmembrane helix</keyword>
<dbReference type="InterPro" id="IPR048502">
    <property type="entry name" value="NamZ_N"/>
</dbReference>
<dbReference type="InterPro" id="IPR048503">
    <property type="entry name" value="NamZ_C"/>
</dbReference>
<feature type="domain" description="Peptidoglycan beta-N-acetylmuramidase NamZ N-terminal" evidence="2">
    <location>
        <begin position="67"/>
        <end position="267"/>
    </location>
</feature>
<dbReference type="Pfam" id="PF07075">
    <property type="entry name" value="NamZ_N"/>
    <property type="match status" value="1"/>
</dbReference>
<feature type="transmembrane region" description="Helical" evidence="1">
    <location>
        <begin position="407"/>
        <end position="425"/>
    </location>
</feature>
<organism evidence="4">
    <name type="scientific">uncultured bacterium 1250012-L08</name>
    <dbReference type="NCBI Taxonomy" id="1343838"/>
    <lineage>
        <taxon>Bacteria</taxon>
        <taxon>environmental samples</taxon>
    </lineage>
</organism>
<dbReference type="Gene3D" id="3.90.1150.140">
    <property type="match status" value="1"/>
</dbReference>
<dbReference type="PANTHER" id="PTHR42915">
    <property type="entry name" value="HYPOTHETICAL 460 KDA PROTEIN IN FEUA-SIGW INTERGENIC REGION [PRECURSOR]"/>
    <property type="match status" value="1"/>
</dbReference>
<keyword evidence="1" id="KW-0812">Transmembrane</keyword>
<evidence type="ECO:0000259" key="2">
    <source>
        <dbReference type="Pfam" id="PF07075"/>
    </source>
</evidence>
<evidence type="ECO:0008006" key="5">
    <source>
        <dbReference type="Google" id="ProtNLM"/>
    </source>
</evidence>
<feature type="domain" description="Peptidoglycan beta-N-acetylmuramidase NamZ C-terminal" evidence="3">
    <location>
        <begin position="272"/>
        <end position="405"/>
    </location>
</feature>
<evidence type="ECO:0000256" key="1">
    <source>
        <dbReference type="SAM" id="Phobius"/>
    </source>
</evidence>
<name>S4WAU2_9BACT</name>
<dbReference type="InterPro" id="IPR008302">
    <property type="entry name" value="NamZ"/>
</dbReference>
<dbReference type="PANTHER" id="PTHR42915:SF1">
    <property type="entry name" value="PEPTIDOGLYCAN BETA-N-ACETYLMURAMIDASE NAMZ"/>
    <property type="match status" value="1"/>
</dbReference>
<evidence type="ECO:0000259" key="3">
    <source>
        <dbReference type="Pfam" id="PF20732"/>
    </source>
</evidence>
<dbReference type="PIRSF" id="PIRSF016719">
    <property type="entry name" value="UCP016719"/>
    <property type="match status" value="1"/>
</dbReference>
<proteinExistence type="predicted"/>
<evidence type="ECO:0000313" key="4">
    <source>
        <dbReference type="EMBL" id="AGO87793.1"/>
    </source>
</evidence>
<keyword evidence="1" id="KW-0472">Membrane</keyword>
<dbReference type="EMBL" id="KF170414">
    <property type="protein sequence ID" value="AGO87793.1"/>
    <property type="molecule type" value="Genomic_DNA"/>
</dbReference>
<dbReference type="AlphaFoldDB" id="S4WAU2"/>
<reference evidence="4" key="1">
    <citation type="journal article" date="2014" name="ISME J.">
        <title>Genomic properties of Marine Group A bacteria indicate a role in the marine sulfur cycle.</title>
        <authorList>
            <person name="Wright J.J."/>
            <person name="Mewis K."/>
            <person name="Hanson N.W."/>
            <person name="Konwar K.M."/>
            <person name="Maas K.R."/>
            <person name="Hallam S.J."/>
        </authorList>
    </citation>
    <scope>NUCLEOTIDE SEQUENCE</scope>
</reference>
<accession>S4WAU2</accession>
<dbReference type="GO" id="GO:0033922">
    <property type="term" value="F:peptidoglycan beta-N-acetylmuramidase activity"/>
    <property type="evidence" value="ECO:0007669"/>
    <property type="project" value="InterPro"/>
</dbReference>
<dbReference type="Gene3D" id="3.40.50.12170">
    <property type="entry name" value="Uncharacterised protein PF07075, DUF1343"/>
    <property type="match status" value="1"/>
</dbReference>
<dbReference type="Pfam" id="PF20732">
    <property type="entry name" value="NamZ_C"/>
    <property type="match status" value="1"/>
</dbReference>
<sequence length="426" mass="48300">MMGYFKWKLFFLFAITFITAQNKQSTHQIQAEYYKNTTIPPVDRITVLTGLDVLLEKKIDLITGKVIALVTNQTGIDRYGIPNYKRLLALDDVHLKVVFSPEHGLFGEADEEITYNKKIADIPRVISLYGSIRKPTPEMLQGVDLIIYDIQDIGARFYTYISTLGLVMEAAGDLQIPVLVLDRPNPIRSDIVEGPLLDLNYQSFVGKYPIPIRYGWTIGELAQKIVEEQWINPTPSLNIVSMEGWNASLWYDETTLPWVKPSPNIPDLGTALIYPGMCLLEGTNVSEGRGTEHPFKWFGAPWIDGKILSQELNKLHLPGVVFVPKSFTPVSIPGIADKPKYENQLCDGIEIRVITRNEYQSLNVGVSVLKKLQEIYPEKIVFKENRMNRLWGSDTLLNELQKKRKQINFYAAGGLTILLLMTLLIK</sequence>